<organism evidence="1 2">
    <name type="scientific">Streptomyces meridianus</name>
    <dbReference type="NCBI Taxonomy" id="2938945"/>
    <lineage>
        <taxon>Bacteria</taxon>
        <taxon>Bacillati</taxon>
        <taxon>Actinomycetota</taxon>
        <taxon>Actinomycetes</taxon>
        <taxon>Kitasatosporales</taxon>
        <taxon>Streptomycetaceae</taxon>
        <taxon>Streptomyces</taxon>
    </lineage>
</organism>
<reference evidence="1" key="1">
    <citation type="journal article" date="2023" name="Int. J. Syst. Evol. Microbiol.">
        <title>Streptomyces meridianus sp. nov. isolated from brackish water of the Tagus estuary in Alcochete, Portugal.</title>
        <authorList>
            <person name="Santos J.D.N."/>
            <person name="Klimek D."/>
            <person name="Calusinska M."/>
            <person name="Lobo Da Cunha A."/>
            <person name="Catita J."/>
            <person name="Goncalves H."/>
            <person name="Gonzalez I."/>
            <person name="Reyes F."/>
            <person name="Lage O.M."/>
        </authorList>
    </citation>
    <scope>NUCLEOTIDE SEQUENCE</scope>
    <source>
        <strain evidence="1">MTZ3.1</strain>
    </source>
</reference>
<dbReference type="Proteomes" id="UP001167160">
    <property type="component" value="Unassembled WGS sequence"/>
</dbReference>
<accession>A0ABT0X4V3</accession>
<evidence type="ECO:0000313" key="1">
    <source>
        <dbReference type="EMBL" id="MCM2577571.1"/>
    </source>
</evidence>
<keyword evidence="2" id="KW-1185">Reference proteome</keyword>
<evidence type="ECO:0000313" key="2">
    <source>
        <dbReference type="Proteomes" id="UP001167160"/>
    </source>
</evidence>
<dbReference type="EMBL" id="JAMQGM010000019">
    <property type="protein sequence ID" value="MCM2577571.1"/>
    <property type="molecule type" value="Genomic_DNA"/>
</dbReference>
<gene>
    <name evidence="1" type="ORF">M1E25_09420</name>
</gene>
<dbReference type="RefSeq" id="WP_251412543.1">
    <property type="nucleotide sequence ID" value="NZ_JAMQGM010000019.1"/>
</dbReference>
<evidence type="ECO:0008006" key="3">
    <source>
        <dbReference type="Google" id="ProtNLM"/>
    </source>
</evidence>
<comment type="caution">
    <text evidence="1">The sequence shown here is derived from an EMBL/GenBank/DDBJ whole genome shotgun (WGS) entry which is preliminary data.</text>
</comment>
<proteinExistence type="predicted"/>
<sequence length="204" mass="22211">MLLATGCTVSGTGGPLYPESKDCAARLRFEGRTYHGVRLVRMPRTDGALGTGIIPECDGKTVADRVRVSRVDGIPVADALMVNGYVWVTGRRDRLPDSLREANEKVPCAGTARFTGTWLGADAEEDGNDVLHPPYNARFRAREGTGLPLVRWTTVEIQARVTSDTSPVPSRDFVHQALGEDHPVTVVAHCEGERFEVDEIALAR</sequence>
<protein>
    <recommendedName>
        <fullName evidence="3">Lipoprotein</fullName>
    </recommendedName>
</protein>
<name>A0ABT0X4V3_9ACTN</name>